<dbReference type="PANTHER" id="PTHR15992">
    <property type="entry name" value="HOLLIDAY JUNCTION RECOGNITION PROTEIN"/>
    <property type="match status" value="1"/>
</dbReference>
<dbReference type="InterPro" id="IPR009072">
    <property type="entry name" value="Histone-fold"/>
</dbReference>
<feature type="compositionally biased region" description="Low complexity" evidence="1">
    <location>
        <begin position="283"/>
        <end position="294"/>
    </location>
</feature>
<organism evidence="2 3">
    <name type="scientific">Daldinia eschscholtzii</name>
    <dbReference type="NCBI Taxonomy" id="292717"/>
    <lineage>
        <taxon>Eukaryota</taxon>
        <taxon>Fungi</taxon>
        <taxon>Dikarya</taxon>
        <taxon>Ascomycota</taxon>
        <taxon>Pezizomycotina</taxon>
        <taxon>Sordariomycetes</taxon>
        <taxon>Xylariomycetidae</taxon>
        <taxon>Xylariales</taxon>
        <taxon>Hypoxylaceae</taxon>
        <taxon>Daldinia</taxon>
    </lineage>
</organism>
<dbReference type="Pfam" id="PF10384">
    <property type="entry name" value="Scm3"/>
    <property type="match status" value="1"/>
</dbReference>
<reference evidence="2 3" key="1">
    <citation type="journal article" date="2024" name="Front Chem Biol">
        <title>Unveiling the potential of Daldinia eschscholtzii MFLUCC 19-0629 through bioactivity and bioinformatics studies for enhanced sustainable agriculture production.</title>
        <authorList>
            <person name="Brooks S."/>
            <person name="Weaver J.A."/>
            <person name="Klomchit A."/>
            <person name="Alharthi S.A."/>
            <person name="Onlamun T."/>
            <person name="Nurani R."/>
            <person name="Vong T.K."/>
            <person name="Alberti F."/>
            <person name="Greco C."/>
        </authorList>
    </citation>
    <scope>NUCLEOTIDE SEQUENCE [LARGE SCALE GENOMIC DNA]</scope>
    <source>
        <strain evidence="2">MFLUCC 19-0629</strain>
    </source>
</reference>
<dbReference type="Proteomes" id="UP001369815">
    <property type="component" value="Unassembled WGS sequence"/>
</dbReference>
<feature type="compositionally biased region" description="Basic residues" evidence="1">
    <location>
        <begin position="333"/>
        <end position="344"/>
    </location>
</feature>
<name>A0AAX6MBB1_9PEZI</name>
<feature type="region of interest" description="Disordered" evidence="1">
    <location>
        <begin position="258"/>
        <end position="361"/>
    </location>
</feature>
<dbReference type="AlphaFoldDB" id="A0AAX6MBB1"/>
<feature type="compositionally biased region" description="Low complexity" evidence="1">
    <location>
        <begin position="714"/>
        <end position="727"/>
    </location>
</feature>
<feature type="compositionally biased region" description="Basic and acidic residues" evidence="1">
    <location>
        <begin position="434"/>
        <end position="446"/>
    </location>
</feature>
<feature type="region of interest" description="Disordered" evidence="1">
    <location>
        <begin position="1"/>
        <end position="42"/>
    </location>
</feature>
<feature type="region of interest" description="Disordered" evidence="1">
    <location>
        <begin position="398"/>
        <end position="486"/>
    </location>
</feature>
<accession>A0AAX6MBB1</accession>
<feature type="compositionally biased region" description="Basic and acidic residues" evidence="1">
    <location>
        <begin position="116"/>
        <end position="131"/>
    </location>
</feature>
<feature type="region of interest" description="Disordered" evidence="1">
    <location>
        <begin position="643"/>
        <end position="798"/>
    </location>
</feature>
<keyword evidence="3" id="KW-1185">Reference proteome</keyword>
<dbReference type="GO" id="GO:0005634">
    <property type="term" value="C:nucleus"/>
    <property type="evidence" value="ECO:0007669"/>
    <property type="project" value="InterPro"/>
</dbReference>
<feature type="compositionally biased region" description="Polar residues" evidence="1">
    <location>
        <begin position="412"/>
        <end position="428"/>
    </location>
</feature>
<feature type="region of interest" description="Disordered" evidence="1">
    <location>
        <begin position="603"/>
        <end position="625"/>
    </location>
</feature>
<dbReference type="EMBL" id="JBANMG010000009">
    <property type="protein sequence ID" value="KAK6949482.1"/>
    <property type="molecule type" value="Genomic_DNA"/>
</dbReference>
<feature type="compositionally biased region" description="Basic and acidic residues" evidence="1">
    <location>
        <begin position="309"/>
        <end position="323"/>
    </location>
</feature>
<gene>
    <name evidence="2" type="ORF">Daesc_009563</name>
</gene>
<proteinExistence type="predicted"/>
<dbReference type="Gene3D" id="1.10.20.10">
    <property type="entry name" value="Histone, subunit A"/>
    <property type="match status" value="1"/>
</dbReference>
<evidence type="ECO:0000256" key="1">
    <source>
        <dbReference type="SAM" id="MobiDB-lite"/>
    </source>
</evidence>
<dbReference type="InterPro" id="IPR018465">
    <property type="entry name" value="Scm3/HJURP"/>
</dbReference>
<feature type="region of interest" description="Disordered" evidence="1">
    <location>
        <begin position="816"/>
        <end position="859"/>
    </location>
</feature>
<evidence type="ECO:0000313" key="3">
    <source>
        <dbReference type="Proteomes" id="UP001369815"/>
    </source>
</evidence>
<feature type="region of interest" description="Disordered" evidence="1">
    <location>
        <begin position="912"/>
        <end position="951"/>
    </location>
</feature>
<evidence type="ECO:0000313" key="2">
    <source>
        <dbReference type="EMBL" id="KAK6949482.1"/>
    </source>
</evidence>
<dbReference type="GO" id="GO:0046982">
    <property type="term" value="F:protein heterodimerization activity"/>
    <property type="evidence" value="ECO:0007669"/>
    <property type="project" value="InterPro"/>
</dbReference>
<protein>
    <submittedName>
        <fullName evidence="2">Uncharacterized protein</fullName>
    </submittedName>
</protein>
<dbReference type="PANTHER" id="PTHR15992:SF5">
    <property type="entry name" value="HOLLIDAY JUNCTION RECOGNITION PROTEIN"/>
    <property type="match status" value="1"/>
</dbReference>
<feature type="compositionally biased region" description="Basic and acidic residues" evidence="1">
    <location>
        <begin position="477"/>
        <end position="486"/>
    </location>
</feature>
<feature type="compositionally biased region" description="Acidic residues" evidence="1">
    <location>
        <begin position="15"/>
        <end position="27"/>
    </location>
</feature>
<feature type="region of interest" description="Disordered" evidence="1">
    <location>
        <begin position="99"/>
        <end position="163"/>
    </location>
</feature>
<feature type="compositionally biased region" description="Pro residues" evidence="1">
    <location>
        <begin position="136"/>
        <end position="148"/>
    </location>
</feature>
<comment type="caution">
    <text evidence="2">The sequence shown here is derived from an EMBL/GenBank/DDBJ whole genome shotgun (WGS) entry which is preliminary data.</text>
</comment>
<dbReference type="GO" id="GO:0042393">
    <property type="term" value="F:histone binding"/>
    <property type="evidence" value="ECO:0007669"/>
    <property type="project" value="InterPro"/>
</dbReference>
<sequence length="973" mass="106545">MEPPSKRPKVGQAPYDDDDDDDDDGNIDELSMSPTQFAARQDPLYQLDKKRAKAATRLKSAFERIFEKYERDFTGVGDEIDLETGEVIVNNGHLLSLEDEKDRTREGSVLSDEEEGPIKGKDIQPAEDFGHESLPPTNPLTHNPPPGPYTGLNQPPMPGGFNYQLPYPGMQLHPFGTSDPFMFGPPMIGNNSVDPLWQTPELPLPIYQDRFGFMGQPMGYHHQFGYGPSMVPGGYHNGFLGPPFHHQVLKRFPHAKIAGQKPVSRPTPATNDSEEDDILSGNTTQDTTKITKVITTEKGKSPPITSATKKPEQTYRKEMKVDSADVAQQASHVPHKPHRGRPRKVVVSAEQPCSPKRLISPPPLLEKESAILGETTRKLTQIEVLIRAKGPSDVEFYGQMSRTKSRERPATVDSSNSLEDVTSKTSDLSAPAVEESRVHIESEAQQHAEVPQSIIDEELKEVNDKESVRQSDITNPNEERYDDGLSVNHEDINDNENFEAVIADLHSSVDNSGEMDLLFSNDETSMLVTEMPTTSKTPPHSEPTSPGSHWIGVEVLDNQQDSDQTVKLDDREVNLEESAIEDMNYVVEPASYGTMDSAIQDTSKEVQEVDTAQDDSHEITPGPHAPTELEETIAQLPDSVEEVTQPFGSPTMESGSPRDHTMLEPDSMEQVPDQPSSPKEGEVAPSPVQEPETPFLPQPSLPAETSELALRPLPIQSEQSEEISPIDIPSPPKKRPASAKKAPYKLSAPSTPKKRNKTSTAAESTSSIRRTPSSRRKLGLTSLIPDDPTQDDDELSVLSSSVTTSPFLLNMNVTPHNRRHHHQYHSNSSSPRKSGRWRHGSLVGSSTPHHRTGKYAALPLAPATDSRAFRGTKRRFAAGTASSPVAQSSPLARTVVNVDSVGVGAGVLASSPSRRATKRAMSPSSAAKLTMMEERGGGSNSSSSPVRGGAREARRCGEDGFVCERDFCFTCCK</sequence>
<feature type="compositionally biased region" description="Basic and acidic residues" evidence="1">
    <location>
        <begin position="460"/>
        <end position="469"/>
    </location>
</feature>